<evidence type="ECO:0000313" key="2">
    <source>
        <dbReference type="Proteomes" id="UP001209570"/>
    </source>
</evidence>
<dbReference type="AlphaFoldDB" id="A0AAD5L8W3"/>
<gene>
    <name evidence="1" type="ORF">P43SY_011858</name>
</gene>
<organism evidence="1 2">
    <name type="scientific">Pythium insidiosum</name>
    <name type="common">Pythiosis disease agent</name>
    <dbReference type="NCBI Taxonomy" id="114742"/>
    <lineage>
        <taxon>Eukaryota</taxon>
        <taxon>Sar</taxon>
        <taxon>Stramenopiles</taxon>
        <taxon>Oomycota</taxon>
        <taxon>Peronosporomycetes</taxon>
        <taxon>Pythiales</taxon>
        <taxon>Pythiaceae</taxon>
        <taxon>Pythium</taxon>
    </lineage>
</organism>
<proteinExistence type="predicted"/>
<comment type="caution">
    <text evidence="1">The sequence shown here is derived from an EMBL/GenBank/DDBJ whole genome shotgun (WGS) entry which is preliminary data.</text>
</comment>
<dbReference type="EMBL" id="JAKCXM010001349">
    <property type="protein sequence ID" value="KAJ0391053.1"/>
    <property type="molecule type" value="Genomic_DNA"/>
</dbReference>
<sequence>MSSRITAASYNEELDLVATGDDAGNVHINDLQKLYLLFSCCGHAAEILSLSSAAILLSSDADGELSGSSSTSAAPAVRRAASETAALRQLGHDDDAQSDGGGHYVAVDDSPRAIAKVAARVAELVHRQREQAGRAPPKLSAIQAALEHSLPFLAILPGRNYICIPG</sequence>
<keyword evidence="2" id="KW-1185">Reference proteome</keyword>
<accession>A0AAD5L8W3</accession>
<protein>
    <submittedName>
        <fullName evidence="1">Uncharacterized protein</fullName>
    </submittedName>
</protein>
<reference evidence="1" key="1">
    <citation type="submission" date="2021-12" db="EMBL/GenBank/DDBJ databases">
        <title>Prjna785345.</title>
        <authorList>
            <person name="Rujirawat T."/>
            <person name="Krajaejun T."/>
        </authorList>
    </citation>
    <scope>NUCLEOTIDE SEQUENCE</scope>
    <source>
        <strain evidence="1">Pi057C3</strain>
    </source>
</reference>
<dbReference type="Proteomes" id="UP001209570">
    <property type="component" value="Unassembled WGS sequence"/>
</dbReference>
<name>A0AAD5L8W3_PYTIN</name>
<evidence type="ECO:0000313" key="1">
    <source>
        <dbReference type="EMBL" id="KAJ0391053.1"/>
    </source>
</evidence>